<dbReference type="Proteomes" id="UP001165289">
    <property type="component" value="Unassembled WGS sequence"/>
</dbReference>
<comment type="caution">
    <text evidence="2">The sequence shown here is derived from an EMBL/GenBank/DDBJ whole genome shotgun (WGS) entry which is preliminary data.</text>
</comment>
<dbReference type="SUPFAM" id="SSF81606">
    <property type="entry name" value="PP2C-like"/>
    <property type="match status" value="1"/>
</dbReference>
<proteinExistence type="predicted"/>
<reference evidence="2 3" key="1">
    <citation type="journal article" date="2023" name="BMC Biol.">
        <title>The compact genome of the sponge Oopsacas minuta (Hexactinellida) is lacking key metazoan core genes.</title>
        <authorList>
            <person name="Santini S."/>
            <person name="Schenkelaars Q."/>
            <person name="Jourda C."/>
            <person name="Duchesne M."/>
            <person name="Belahbib H."/>
            <person name="Rocher C."/>
            <person name="Selva M."/>
            <person name="Riesgo A."/>
            <person name="Vervoort M."/>
            <person name="Leys S.P."/>
            <person name="Kodjabachian L."/>
            <person name="Le Bivic A."/>
            <person name="Borchiellini C."/>
            <person name="Claverie J.M."/>
            <person name="Renard E."/>
        </authorList>
    </citation>
    <scope>NUCLEOTIDE SEQUENCE [LARGE SCALE GENOMIC DNA]</scope>
    <source>
        <strain evidence="2">SPO-2</strain>
    </source>
</reference>
<dbReference type="EMBL" id="JAKMXF010000365">
    <property type="protein sequence ID" value="KAI6645943.1"/>
    <property type="molecule type" value="Genomic_DNA"/>
</dbReference>
<dbReference type="GO" id="GO:0004722">
    <property type="term" value="F:protein serine/threonine phosphatase activity"/>
    <property type="evidence" value="ECO:0007669"/>
    <property type="project" value="InterPro"/>
</dbReference>
<gene>
    <name evidence="2" type="ORF">LOD99_13200</name>
</gene>
<dbReference type="InterPro" id="IPR036457">
    <property type="entry name" value="PPM-type-like_dom_sf"/>
</dbReference>
<evidence type="ECO:0000313" key="3">
    <source>
        <dbReference type="Proteomes" id="UP001165289"/>
    </source>
</evidence>
<evidence type="ECO:0000313" key="2">
    <source>
        <dbReference type="EMBL" id="KAI6645943.1"/>
    </source>
</evidence>
<organism evidence="2 3">
    <name type="scientific">Oopsacas minuta</name>
    <dbReference type="NCBI Taxonomy" id="111878"/>
    <lineage>
        <taxon>Eukaryota</taxon>
        <taxon>Metazoa</taxon>
        <taxon>Porifera</taxon>
        <taxon>Hexactinellida</taxon>
        <taxon>Hexasterophora</taxon>
        <taxon>Lyssacinosida</taxon>
        <taxon>Leucopsacidae</taxon>
        <taxon>Oopsacas</taxon>
    </lineage>
</organism>
<dbReference type="InterPro" id="IPR001932">
    <property type="entry name" value="PPM-type_phosphatase-like_dom"/>
</dbReference>
<dbReference type="PANTHER" id="PTHR13832">
    <property type="entry name" value="PROTEIN PHOSPHATASE 2C"/>
    <property type="match status" value="1"/>
</dbReference>
<name>A0AAV7JB45_9METZ</name>
<dbReference type="Pfam" id="PF00481">
    <property type="entry name" value="PP2C"/>
    <property type="match status" value="1"/>
</dbReference>
<sequence length="440" mass="49532">MACSGIESKPLTFKEFLEKVSSPTPALPTDEGTNEEPPVQLRAVRIDPYDESVPLRPNEIAPFITAEAMDYMHKQGCPLSYIPSIVYVLRNKILSDDALQKCKIDRPKGLPDKINYDRYHVTKIQELFASALREFSVSWLAEDTQPPRPLECSGLSVSVHSDRGKRRSMEDRHFICLNTDALLGKKCLDDNVGALCCVFDGHGGFNAAEYTYHQLFDRLLTHSEIDTNTHKAMRESFLSIDQSFQELSELERWKCGSTALVVYMRGTDKMHVGWAGDSQAFLFRREDIVKIMTPHKPEDESEKARIEKAGGVVVYLGAWRVNGVLSVARAIGDIQQKPSITAEPDINTIDLNGEEDYLVMACDGLWDAIDPDKIPTLIDEHFKNGGLQEATAEFLVKKALKHGSMDNITIIVLFFPTYKPPKKQLSQPNKEMSLADYFNK</sequence>
<dbReference type="CDD" id="cd00143">
    <property type="entry name" value="PP2Cc"/>
    <property type="match status" value="1"/>
</dbReference>
<dbReference type="PANTHER" id="PTHR13832:SF818">
    <property type="entry name" value="SD03870P"/>
    <property type="match status" value="1"/>
</dbReference>
<protein>
    <submittedName>
        <fullName evidence="2">Protein phosphatase 1F</fullName>
    </submittedName>
</protein>
<dbReference type="InterPro" id="IPR015655">
    <property type="entry name" value="PP2C"/>
</dbReference>
<dbReference type="Gene3D" id="3.60.40.10">
    <property type="entry name" value="PPM-type phosphatase domain"/>
    <property type="match status" value="1"/>
</dbReference>
<dbReference type="SMART" id="SM00332">
    <property type="entry name" value="PP2Cc"/>
    <property type="match status" value="1"/>
</dbReference>
<keyword evidence="3" id="KW-1185">Reference proteome</keyword>
<dbReference type="PROSITE" id="PS51746">
    <property type="entry name" value="PPM_2"/>
    <property type="match status" value="1"/>
</dbReference>
<feature type="domain" description="PPM-type phosphatase" evidence="1">
    <location>
        <begin position="156"/>
        <end position="415"/>
    </location>
</feature>
<accession>A0AAV7JB45</accession>
<evidence type="ECO:0000259" key="1">
    <source>
        <dbReference type="PROSITE" id="PS51746"/>
    </source>
</evidence>
<dbReference type="AlphaFoldDB" id="A0AAV7JB45"/>